<evidence type="ECO:0000313" key="2">
    <source>
        <dbReference type="EMBL" id="MBL1074597.1"/>
    </source>
</evidence>
<dbReference type="Proteomes" id="UP000602198">
    <property type="component" value="Unassembled WGS sequence"/>
</dbReference>
<keyword evidence="3" id="KW-1185">Reference proteome</keyword>
<dbReference type="RefSeq" id="WP_201945596.1">
    <property type="nucleotide sequence ID" value="NZ_JAERRJ010000003.1"/>
</dbReference>
<evidence type="ECO:0000313" key="3">
    <source>
        <dbReference type="Proteomes" id="UP000602198"/>
    </source>
</evidence>
<reference evidence="2 3" key="1">
    <citation type="submission" date="2021-01" db="EMBL/GenBank/DDBJ databases">
        <title>WGS of actinomycetes isolated from Thailand.</title>
        <authorList>
            <person name="Thawai C."/>
        </authorList>
    </citation>
    <scope>NUCLEOTIDE SEQUENCE [LARGE SCALE GENOMIC DNA]</scope>
    <source>
        <strain evidence="2 3">LPG 2</strain>
    </source>
</reference>
<evidence type="ECO:0008006" key="4">
    <source>
        <dbReference type="Google" id="ProtNLM"/>
    </source>
</evidence>
<keyword evidence="1" id="KW-1133">Transmembrane helix</keyword>
<organism evidence="2 3">
    <name type="scientific">Nocardia acididurans</name>
    <dbReference type="NCBI Taxonomy" id="2802282"/>
    <lineage>
        <taxon>Bacteria</taxon>
        <taxon>Bacillati</taxon>
        <taxon>Actinomycetota</taxon>
        <taxon>Actinomycetes</taxon>
        <taxon>Mycobacteriales</taxon>
        <taxon>Nocardiaceae</taxon>
        <taxon>Nocardia</taxon>
    </lineage>
</organism>
<evidence type="ECO:0000256" key="1">
    <source>
        <dbReference type="SAM" id="Phobius"/>
    </source>
</evidence>
<sequence length="120" mass="12706">MGERKRTKQAGQALVAGKTPKNPVVINARTPDSVPARLFGLGLAGAGAAHFTAPGAFEPLTKLAFPRDTRRWTYSNGLTELLLGLAITFRRTRALGAIGLFAYVAFLGSRFTGSRGSAES</sequence>
<comment type="caution">
    <text evidence="2">The sequence shown here is derived from an EMBL/GenBank/DDBJ whole genome shotgun (WGS) entry which is preliminary data.</text>
</comment>
<gene>
    <name evidence="2" type="ORF">JK358_09325</name>
</gene>
<proteinExistence type="predicted"/>
<keyword evidence="1" id="KW-0812">Transmembrane</keyword>
<dbReference type="EMBL" id="JAERRJ010000003">
    <property type="protein sequence ID" value="MBL1074597.1"/>
    <property type="molecule type" value="Genomic_DNA"/>
</dbReference>
<protein>
    <recommendedName>
        <fullName evidence="4">DoxX family protein</fullName>
    </recommendedName>
</protein>
<name>A0ABS1M1Q7_9NOCA</name>
<feature type="transmembrane region" description="Helical" evidence="1">
    <location>
        <begin position="94"/>
        <end position="113"/>
    </location>
</feature>
<keyword evidence="1" id="KW-0472">Membrane</keyword>
<accession>A0ABS1M1Q7</accession>